<accession>A0A918GZR4</accession>
<evidence type="ECO:0000313" key="4">
    <source>
        <dbReference type="Proteomes" id="UP000619486"/>
    </source>
</evidence>
<feature type="domain" description="DUF317" evidence="2">
    <location>
        <begin position="50"/>
        <end position="107"/>
    </location>
</feature>
<dbReference type="AlphaFoldDB" id="A0A918GZR4"/>
<feature type="region of interest" description="Disordered" evidence="1">
    <location>
        <begin position="254"/>
        <end position="291"/>
    </location>
</feature>
<dbReference type="RefSeq" id="WP_189201006.1">
    <property type="nucleotide sequence ID" value="NZ_BMQQ01000005.1"/>
</dbReference>
<feature type="compositionally biased region" description="Low complexity" evidence="1">
    <location>
        <begin position="262"/>
        <end position="279"/>
    </location>
</feature>
<dbReference type="EMBL" id="BMQQ01000005">
    <property type="protein sequence ID" value="GGT26285.1"/>
    <property type="molecule type" value="Genomic_DNA"/>
</dbReference>
<feature type="compositionally biased region" description="Basic residues" evidence="1">
    <location>
        <begin position="280"/>
        <end position="291"/>
    </location>
</feature>
<gene>
    <name evidence="3" type="ORF">GCM10014713_19230</name>
</gene>
<feature type="domain" description="DUF317" evidence="2">
    <location>
        <begin position="146"/>
        <end position="213"/>
    </location>
</feature>
<dbReference type="InterPro" id="IPR005523">
    <property type="entry name" value="DUF317_SPDY"/>
</dbReference>
<dbReference type="Pfam" id="PF03771">
    <property type="entry name" value="SPDY"/>
    <property type="match status" value="2"/>
</dbReference>
<dbReference type="Proteomes" id="UP000619486">
    <property type="component" value="Unassembled WGS sequence"/>
</dbReference>
<keyword evidence="4" id="KW-1185">Reference proteome</keyword>
<comment type="caution">
    <text evidence="3">The sequence shown here is derived from an EMBL/GenBank/DDBJ whole genome shotgun (WGS) entry which is preliminary data.</text>
</comment>
<evidence type="ECO:0000313" key="3">
    <source>
        <dbReference type="EMBL" id="GGT26285.1"/>
    </source>
</evidence>
<organism evidence="3 4">
    <name type="scientific">Streptomyces purpureus</name>
    <dbReference type="NCBI Taxonomy" id="1951"/>
    <lineage>
        <taxon>Bacteria</taxon>
        <taxon>Bacillati</taxon>
        <taxon>Actinomycetota</taxon>
        <taxon>Actinomycetes</taxon>
        <taxon>Kitasatosporales</taxon>
        <taxon>Streptomycetaceae</taxon>
        <taxon>Streptomyces</taxon>
    </lineage>
</organism>
<protein>
    <recommendedName>
        <fullName evidence="2">DUF317 domain-containing protein</fullName>
    </recommendedName>
</protein>
<evidence type="ECO:0000259" key="2">
    <source>
        <dbReference type="Pfam" id="PF03771"/>
    </source>
</evidence>
<reference evidence="3" key="2">
    <citation type="submission" date="2020-09" db="EMBL/GenBank/DDBJ databases">
        <authorList>
            <person name="Sun Q."/>
            <person name="Ohkuma M."/>
        </authorList>
    </citation>
    <scope>NUCLEOTIDE SEQUENCE</scope>
    <source>
        <strain evidence="3">JCM 3172</strain>
    </source>
</reference>
<name>A0A918GZR4_9ACTN</name>
<sequence length="291" mass="31558">MPSHTLDGDVYVTPLYLAGSTTIGDPAMQPLLDHGFMAQSDELANVYVSSPDQHVRLGFLPEGTDNTLWKIAAHSDPFGPPDWLATFDSNTPTELVTAFTSTLATNYSENPDAVLTGPRRQAEDGFRPLEDAGWRRGNRQLTTLFTTPDELAGLTHKGSALNPHAELRGDQDRWLLWGGHDGYSSRWYATFTTAVPVDLIAATTARLADPAPVLRYETEVPKRNRSAARIRPAAPPVPTPLDIRRAAAARARSHVGHHVRRAPAASATTGSPSAVPPTRLAHRRRAAAARS</sequence>
<proteinExistence type="predicted"/>
<reference evidence="3" key="1">
    <citation type="journal article" date="2014" name="Int. J. Syst. Evol. Microbiol.">
        <title>Complete genome sequence of Corynebacterium casei LMG S-19264T (=DSM 44701T), isolated from a smear-ripened cheese.</title>
        <authorList>
            <consortium name="US DOE Joint Genome Institute (JGI-PGF)"/>
            <person name="Walter F."/>
            <person name="Albersmeier A."/>
            <person name="Kalinowski J."/>
            <person name="Ruckert C."/>
        </authorList>
    </citation>
    <scope>NUCLEOTIDE SEQUENCE</scope>
    <source>
        <strain evidence="3">JCM 3172</strain>
    </source>
</reference>
<evidence type="ECO:0000256" key="1">
    <source>
        <dbReference type="SAM" id="MobiDB-lite"/>
    </source>
</evidence>